<geneLocation type="plasmid" evidence="1">
    <name>pVJL1</name>
</geneLocation>
<protein>
    <submittedName>
        <fullName evidence="1">Uncharacterized protein</fullName>
    </submittedName>
</protein>
<evidence type="ECO:0000313" key="1">
    <source>
        <dbReference type="EMBL" id="AFD04633.1"/>
    </source>
</evidence>
<sequence length="116" mass="13513">MSLLIDDIEIKATVLTKTKNGWTENNCSFLSAAEKNVIKFNINEKSTDDDITIDYYNLRRIIRHCRDANIPLTLSNKENDYIIIIENKYLRLLKYCIILQVIANEEKEKISSTDNL</sequence>
<dbReference type="AlphaFoldDB" id="H9BE96"/>
<dbReference type="EMBL" id="JQ004006">
    <property type="protein sequence ID" value="AFD04633.1"/>
    <property type="molecule type" value="Genomic_DNA"/>
</dbReference>
<accession>H9BE96</accession>
<dbReference type="RefSeq" id="WP_015060729.1">
    <property type="nucleotide sequence ID" value="NC_019271.1"/>
</dbReference>
<reference evidence="1" key="1">
    <citation type="journal article" date="2012" name="Appl. Environ. Microbiol.">
        <title>Establishment of a Tractable Genetic Transformation System in Veillonella spp.</title>
        <authorList>
            <person name="Liu J."/>
            <person name="Xie Z."/>
            <person name="Merritt J."/>
            <person name="Qi F."/>
        </authorList>
    </citation>
    <scope>NUCLEOTIDE SEQUENCE</scope>
    <source>
        <strain evidence="1">OK1</strain>
        <plasmid evidence="1">pVJL1</plasmid>
    </source>
</reference>
<organism evidence="1">
    <name type="scientific">Veillonella sp. OK1</name>
    <dbReference type="NCBI Taxonomy" id="1096935"/>
    <lineage>
        <taxon>Bacteria</taxon>
        <taxon>Bacillati</taxon>
        <taxon>Bacillota</taxon>
        <taxon>Negativicutes</taxon>
        <taxon>Veillonellales</taxon>
        <taxon>Veillonellaceae</taxon>
        <taxon>Veillonella</taxon>
    </lineage>
</organism>
<proteinExistence type="predicted"/>
<name>H9BE96_9FIRM</name>
<keyword evidence="1" id="KW-0614">Plasmid</keyword>